<accession>A0ACA9NB52</accession>
<keyword evidence="2" id="KW-1185">Reference proteome</keyword>
<evidence type="ECO:0000313" key="1">
    <source>
        <dbReference type="EMBL" id="CAG8640596.1"/>
    </source>
</evidence>
<feature type="non-terminal residue" evidence="1">
    <location>
        <position position="1"/>
    </location>
</feature>
<gene>
    <name evidence="1" type="ORF">DHETER_LOCUS8828</name>
</gene>
<reference evidence="1" key="1">
    <citation type="submission" date="2021-06" db="EMBL/GenBank/DDBJ databases">
        <authorList>
            <person name="Kallberg Y."/>
            <person name="Tangrot J."/>
            <person name="Rosling A."/>
        </authorList>
    </citation>
    <scope>NUCLEOTIDE SEQUENCE</scope>
    <source>
        <strain evidence="1">IL203A</strain>
    </source>
</reference>
<protein>
    <submittedName>
        <fullName evidence="1">15233_t:CDS:1</fullName>
    </submittedName>
</protein>
<sequence length="212" mass="23984">NTSRNLKIYSIIANIIVTILIAQDIADIIYTIVNRQNYLDECLTIWLNSPSNYTSSEANDICANSYNITLVTEIITDIIRAIILIYFATVIASYALSRKEKEMRNSGNSENNTENNTENSTENNENNNHIVEVHNVLKTTGLKYKLHAYGTNIAEGPLDKIFEAVNKCISKLHECNVPRLDTTLRLQTRTDKQKGIDESIKCVCDATEKHEK</sequence>
<evidence type="ECO:0000313" key="2">
    <source>
        <dbReference type="Proteomes" id="UP000789702"/>
    </source>
</evidence>
<dbReference type="Proteomes" id="UP000789702">
    <property type="component" value="Unassembled WGS sequence"/>
</dbReference>
<organism evidence="1 2">
    <name type="scientific">Dentiscutata heterogama</name>
    <dbReference type="NCBI Taxonomy" id="1316150"/>
    <lineage>
        <taxon>Eukaryota</taxon>
        <taxon>Fungi</taxon>
        <taxon>Fungi incertae sedis</taxon>
        <taxon>Mucoromycota</taxon>
        <taxon>Glomeromycotina</taxon>
        <taxon>Glomeromycetes</taxon>
        <taxon>Diversisporales</taxon>
        <taxon>Gigasporaceae</taxon>
        <taxon>Dentiscutata</taxon>
    </lineage>
</organism>
<name>A0ACA9NB52_9GLOM</name>
<comment type="caution">
    <text evidence="1">The sequence shown here is derived from an EMBL/GenBank/DDBJ whole genome shotgun (WGS) entry which is preliminary data.</text>
</comment>
<dbReference type="EMBL" id="CAJVPU010014498">
    <property type="protein sequence ID" value="CAG8640596.1"/>
    <property type="molecule type" value="Genomic_DNA"/>
</dbReference>
<proteinExistence type="predicted"/>